<dbReference type="AlphaFoldDB" id="A0A917YMK9"/>
<dbReference type="SFLD" id="SFLDG00358">
    <property type="entry name" value="Main_(cytGST)"/>
    <property type="match status" value="1"/>
</dbReference>
<dbReference type="Gene3D" id="1.20.1050.10">
    <property type="match status" value="1"/>
</dbReference>
<feature type="domain" description="GST C-terminal" evidence="2">
    <location>
        <begin position="85"/>
        <end position="213"/>
    </location>
</feature>
<feature type="domain" description="GST N-terminal" evidence="1">
    <location>
        <begin position="1"/>
        <end position="80"/>
    </location>
</feature>
<accession>A0A917YMK9</accession>
<dbReference type="RefSeq" id="WP_146287574.1">
    <property type="nucleotide sequence ID" value="NZ_BMLP01000005.1"/>
</dbReference>
<evidence type="ECO:0000259" key="1">
    <source>
        <dbReference type="PROSITE" id="PS50404"/>
    </source>
</evidence>
<dbReference type="EMBL" id="BMLP01000005">
    <property type="protein sequence ID" value="GGO34591.1"/>
    <property type="molecule type" value="Genomic_DNA"/>
</dbReference>
<dbReference type="Pfam" id="PF13409">
    <property type="entry name" value="GST_N_2"/>
    <property type="match status" value="1"/>
</dbReference>
<evidence type="ECO:0000259" key="2">
    <source>
        <dbReference type="PROSITE" id="PS50405"/>
    </source>
</evidence>
<dbReference type="Proteomes" id="UP000598196">
    <property type="component" value="Unassembled WGS sequence"/>
</dbReference>
<organism evidence="3 4">
    <name type="scientific">Gemmobacter aquaticus</name>
    <dbReference type="NCBI Taxonomy" id="490185"/>
    <lineage>
        <taxon>Bacteria</taxon>
        <taxon>Pseudomonadati</taxon>
        <taxon>Pseudomonadota</taxon>
        <taxon>Alphaproteobacteria</taxon>
        <taxon>Rhodobacterales</taxon>
        <taxon>Paracoccaceae</taxon>
        <taxon>Gemmobacter</taxon>
    </lineage>
</organism>
<dbReference type="SFLD" id="SFLDS00019">
    <property type="entry name" value="Glutathione_Transferase_(cytos"/>
    <property type="match status" value="1"/>
</dbReference>
<keyword evidence="4" id="KW-1185">Reference proteome</keyword>
<dbReference type="PROSITE" id="PS50405">
    <property type="entry name" value="GST_CTER"/>
    <property type="match status" value="1"/>
</dbReference>
<dbReference type="Pfam" id="PF13410">
    <property type="entry name" value="GST_C_2"/>
    <property type="match status" value="1"/>
</dbReference>
<dbReference type="SUPFAM" id="SSF52833">
    <property type="entry name" value="Thioredoxin-like"/>
    <property type="match status" value="1"/>
</dbReference>
<dbReference type="InterPro" id="IPR034345">
    <property type="entry name" value="Gtt2-like_N"/>
</dbReference>
<dbReference type="CDD" id="cd03051">
    <property type="entry name" value="GST_N_GTT2_like"/>
    <property type="match status" value="1"/>
</dbReference>
<proteinExistence type="predicted"/>
<dbReference type="OrthoDB" id="9794721at2"/>
<dbReference type="InterPro" id="IPR004045">
    <property type="entry name" value="Glutathione_S-Trfase_N"/>
</dbReference>
<dbReference type="PANTHER" id="PTHR44051:SF8">
    <property type="entry name" value="GLUTATHIONE S-TRANSFERASE GSTA"/>
    <property type="match status" value="1"/>
</dbReference>
<dbReference type="InterPro" id="IPR036282">
    <property type="entry name" value="Glutathione-S-Trfase_C_sf"/>
</dbReference>
<evidence type="ECO:0000313" key="4">
    <source>
        <dbReference type="Proteomes" id="UP000598196"/>
    </source>
</evidence>
<dbReference type="PROSITE" id="PS50404">
    <property type="entry name" value="GST_NTER"/>
    <property type="match status" value="1"/>
</dbReference>
<dbReference type="InterPro" id="IPR036249">
    <property type="entry name" value="Thioredoxin-like_sf"/>
</dbReference>
<gene>
    <name evidence="3" type="ORF">GCM10010991_25620</name>
</gene>
<dbReference type="SUPFAM" id="SSF47616">
    <property type="entry name" value="GST C-terminal domain-like"/>
    <property type="match status" value="1"/>
</dbReference>
<protein>
    <submittedName>
        <fullName evidence="3">Glutathione S-transferase</fullName>
    </submittedName>
</protein>
<dbReference type="PANTHER" id="PTHR44051">
    <property type="entry name" value="GLUTATHIONE S-TRANSFERASE-RELATED"/>
    <property type="match status" value="1"/>
</dbReference>
<dbReference type="Gene3D" id="3.40.30.10">
    <property type="entry name" value="Glutaredoxin"/>
    <property type="match status" value="1"/>
</dbReference>
<name>A0A917YMK9_9RHOB</name>
<dbReference type="InterPro" id="IPR010987">
    <property type="entry name" value="Glutathione-S-Trfase_C-like"/>
</dbReference>
<comment type="caution">
    <text evidence="3">The sequence shown here is derived from an EMBL/GenBank/DDBJ whole genome shotgun (WGS) entry which is preliminary data.</text>
</comment>
<dbReference type="InterPro" id="IPR040079">
    <property type="entry name" value="Glutathione_S-Trfase"/>
</dbReference>
<reference evidence="3 4" key="1">
    <citation type="journal article" date="2014" name="Int. J. Syst. Evol. Microbiol.">
        <title>Complete genome sequence of Corynebacterium casei LMG S-19264T (=DSM 44701T), isolated from a smear-ripened cheese.</title>
        <authorList>
            <consortium name="US DOE Joint Genome Institute (JGI-PGF)"/>
            <person name="Walter F."/>
            <person name="Albersmeier A."/>
            <person name="Kalinowski J."/>
            <person name="Ruckert C."/>
        </authorList>
    </citation>
    <scope>NUCLEOTIDE SEQUENCE [LARGE SCALE GENOMIC DNA]</scope>
    <source>
        <strain evidence="3 4">CGMCC 1.7029</strain>
    </source>
</reference>
<evidence type="ECO:0000313" key="3">
    <source>
        <dbReference type="EMBL" id="GGO34591.1"/>
    </source>
</evidence>
<sequence>MKLYVSVGPNPRIVRFFLQEKGFSIDEIRVDLVGGENRAPAFLAMNPAGQLPVLRLESGQAVCEMPVICDYLEGVLGGASLIGPTPERRAEVLAWVRRVEQAYCHPVTMAFRYGPGLRVFENRTRCLPEAAEGMAALAEDGAAWLDKQLGNRAFVAGDALSLADIVLWCFVDFAAQRAGLPIQPQNRRLTEWFARISERPAAGETAALAYGRA</sequence>